<protein>
    <submittedName>
        <fullName evidence="1">DUF2500 domain-containing protein</fullName>
    </submittedName>
</protein>
<keyword evidence="2" id="KW-1185">Reference proteome</keyword>
<sequence>MGKLVFGAIIIIAVIVIGRRLYIHLHNNAQDPTRLSVLVVDKKTREFMGQTYKQQTEMPPPRVNYYVTFRPLNSHDEREFQVDAFLYEQLTPEQTGILIFQGTRFIEFEAQP</sequence>
<gene>
    <name evidence="1" type="ORF">J3U76_08170</name>
</gene>
<organism evidence="1 2">
    <name type="scientific">Oceanisphaera pacifica</name>
    <dbReference type="NCBI Taxonomy" id="2818389"/>
    <lineage>
        <taxon>Bacteria</taxon>
        <taxon>Pseudomonadati</taxon>
        <taxon>Pseudomonadota</taxon>
        <taxon>Gammaproteobacteria</taxon>
        <taxon>Aeromonadales</taxon>
        <taxon>Aeromonadaceae</taxon>
        <taxon>Oceanisphaera</taxon>
    </lineage>
</organism>
<dbReference type="Pfam" id="PF10694">
    <property type="entry name" value="DUF2500"/>
    <property type="match status" value="1"/>
</dbReference>
<reference evidence="1 2" key="1">
    <citation type="submission" date="2021-03" db="EMBL/GenBank/DDBJ databases">
        <title>Oceanisphaera sp. nov., isolated from the intestine.</title>
        <authorList>
            <person name="Zhao L.-H."/>
            <person name="Shi L.-F."/>
        </authorList>
    </citation>
    <scope>NUCLEOTIDE SEQUENCE [LARGE SCALE GENOMIC DNA]</scope>
    <source>
        <strain evidence="1 2">DM8</strain>
    </source>
</reference>
<accession>A0ABS3NG77</accession>
<dbReference type="RefSeq" id="WP_208005478.1">
    <property type="nucleotide sequence ID" value="NZ_JAGDFX010000008.1"/>
</dbReference>
<proteinExistence type="predicted"/>
<evidence type="ECO:0000313" key="1">
    <source>
        <dbReference type="EMBL" id="MBO1519599.1"/>
    </source>
</evidence>
<dbReference type="EMBL" id="JAGDFX010000008">
    <property type="protein sequence ID" value="MBO1519599.1"/>
    <property type="molecule type" value="Genomic_DNA"/>
</dbReference>
<dbReference type="InterPro" id="IPR019635">
    <property type="entry name" value="DUF2500"/>
</dbReference>
<dbReference type="Proteomes" id="UP000664882">
    <property type="component" value="Unassembled WGS sequence"/>
</dbReference>
<dbReference type="Gene3D" id="2.40.50.660">
    <property type="match status" value="1"/>
</dbReference>
<name>A0ABS3NG77_9GAMM</name>
<comment type="caution">
    <text evidence="1">The sequence shown here is derived from an EMBL/GenBank/DDBJ whole genome shotgun (WGS) entry which is preliminary data.</text>
</comment>
<evidence type="ECO:0000313" key="2">
    <source>
        <dbReference type="Proteomes" id="UP000664882"/>
    </source>
</evidence>